<dbReference type="RefSeq" id="WP_235293989.1">
    <property type="nucleotide sequence ID" value="NZ_BSOH01000010.1"/>
</dbReference>
<protein>
    <submittedName>
        <fullName evidence="4">Sugar ABC transporter substrate-binding protein</fullName>
    </submittedName>
</protein>
<name>A0AA37SPL8_9BACT</name>
<reference evidence="4" key="2">
    <citation type="submission" date="2023-01" db="EMBL/GenBank/DDBJ databases">
        <title>Draft genome sequence of Portibacter lacus strain NBRC 108769.</title>
        <authorList>
            <person name="Sun Q."/>
            <person name="Mori K."/>
        </authorList>
    </citation>
    <scope>NUCLEOTIDE SEQUENCE</scope>
    <source>
        <strain evidence="4">NBRC 108769</strain>
    </source>
</reference>
<organism evidence="4 5">
    <name type="scientific">Portibacter lacus</name>
    <dbReference type="NCBI Taxonomy" id="1099794"/>
    <lineage>
        <taxon>Bacteria</taxon>
        <taxon>Pseudomonadati</taxon>
        <taxon>Bacteroidota</taxon>
        <taxon>Saprospiria</taxon>
        <taxon>Saprospirales</taxon>
        <taxon>Haliscomenobacteraceae</taxon>
        <taxon>Portibacter</taxon>
    </lineage>
</organism>
<accession>A0AA37SPL8</accession>
<proteinExistence type="inferred from homology"/>
<sequence>MTKYFFFILGLAFFWSCNDSKSHDPDVLTYWSSNNGGEIAFAKWAVEKWNDEGNKAIKYQPIPEGQTSEEILLAAVVAGTTPDIYSNIWQGAVEFYRVSNILVALDTLDGFMEFLASRCDSATIEEITAPNGHIYQFPWKINPIMTIYNKGLFDGLGLSAPPAKYSDYLDAAERFKKDTDGDGYVDQWFGNTSVKLAWHQRLFNFYPLYLASSGGMPLIKDGRAFFNNEHGIGAFRFLQTMYKNNYFSKQAQAAGQDLFVAQRYATKFTGPWEIQYLERFKQDGFQYDFYQIPVPDDHQGPAYTYCDPKNMVIFNTCSNPQMAFEFIKSMTTEESDLKFLETTNQLPRRKNMEEIQGFQDFFERNPKMVSFVKQAKYIRGVGNSEVMTEILDLISQEYEACVLYQMKTPEQAMADAERAVNVLLRAES</sequence>
<evidence type="ECO:0000313" key="5">
    <source>
        <dbReference type="Proteomes" id="UP001156666"/>
    </source>
</evidence>
<dbReference type="Pfam" id="PF13416">
    <property type="entry name" value="SBP_bac_8"/>
    <property type="match status" value="1"/>
</dbReference>
<dbReference type="EMBL" id="BSOH01000010">
    <property type="protein sequence ID" value="GLR17137.1"/>
    <property type="molecule type" value="Genomic_DNA"/>
</dbReference>
<dbReference type="PANTHER" id="PTHR30061:SF50">
    <property type="entry name" value="MALTOSE_MALTODEXTRIN-BINDING PERIPLASMIC PROTEIN"/>
    <property type="match status" value="1"/>
</dbReference>
<reference evidence="4" key="1">
    <citation type="journal article" date="2014" name="Int. J. Syst. Evol. Microbiol.">
        <title>Complete genome sequence of Corynebacterium casei LMG S-19264T (=DSM 44701T), isolated from a smear-ripened cheese.</title>
        <authorList>
            <consortium name="US DOE Joint Genome Institute (JGI-PGF)"/>
            <person name="Walter F."/>
            <person name="Albersmeier A."/>
            <person name="Kalinowski J."/>
            <person name="Ruckert C."/>
        </authorList>
    </citation>
    <scope>NUCLEOTIDE SEQUENCE</scope>
    <source>
        <strain evidence="4">NBRC 108769</strain>
    </source>
</reference>
<dbReference type="GO" id="GO:0042956">
    <property type="term" value="P:maltodextrin transmembrane transport"/>
    <property type="evidence" value="ECO:0007669"/>
    <property type="project" value="TreeGrafter"/>
</dbReference>
<evidence type="ECO:0000256" key="1">
    <source>
        <dbReference type="ARBA" id="ARBA00008520"/>
    </source>
</evidence>
<keyword evidence="3" id="KW-0732">Signal</keyword>
<dbReference type="PANTHER" id="PTHR30061">
    <property type="entry name" value="MALTOSE-BINDING PERIPLASMIC PROTEIN"/>
    <property type="match status" value="1"/>
</dbReference>
<keyword evidence="5" id="KW-1185">Reference proteome</keyword>
<evidence type="ECO:0000256" key="3">
    <source>
        <dbReference type="ARBA" id="ARBA00022729"/>
    </source>
</evidence>
<dbReference type="GO" id="GO:1901982">
    <property type="term" value="F:maltose binding"/>
    <property type="evidence" value="ECO:0007669"/>
    <property type="project" value="TreeGrafter"/>
</dbReference>
<evidence type="ECO:0000256" key="2">
    <source>
        <dbReference type="ARBA" id="ARBA00022448"/>
    </source>
</evidence>
<dbReference type="AlphaFoldDB" id="A0AA37SPL8"/>
<dbReference type="GO" id="GO:0015768">
    <property type="term" value="P:maltose transport"/>
    <property type="evidence" value="ECO:0007669"/>
    <property type="project" value="TreeGrafter"/>
</dbReference>
<dbReference type="GO" id="GO:0055052">
    <property type="term" value="C:ATP-binding cassette (ABC) transporter complex, substrate-binding subunit-containing"/>
    <property type="evidence" value="ECO:0007669"/>
    <property type="project" value="TreeGrafter"/>
</dbReference>
<dbReference type="Proteomes" id="UP001156666">
    <property type="component" value="Unassembled WGS sequence"/>
</dbReference>
<keyword evidence="2" id="KW-0813">Transport</keyword>
<dbReference type="SUPFAM" id="SSF53850">
    <property type="entry name" value="Periplasmic binding protein-like II"/>
    <property type="match status" value="1"/>
</dbReference>
<comment type="similarity">
    <text evidence="1">Belongs to the bacterial solute-binding protein 1 family.</text>
</comment>
<evidence type="ECO:0000313" key="4">
    <source>
        <dbReference type="EMBL" id="GLR17137.1"/>
    </source>
</evidence>
<gene>
    <name evidence="4" type="ORF">GCM10007940_17520</name>
</gene>
<comment type="caution">
    <text evidence="4">The sequence shown here is derived from an EMBL/GenBank/DDBJ whole genome shotgun (WGS) entry which is preliminary data.</text>
</comment>
<dbReference type="InterPro" id="IPR006059">
    <property type="entry name" value="SBP"/>
</dbReference>
<dbReference type="Gene3D" id="3.40.190.10">
    <property type="entry name" value="Periplasmic binding protein-like II"/>
    <property type="match status" value="2"/>
</dbReference>